<comment type="caution">
    <text evidence="1">The sequence shown here is derived from an EMBL/GenBank/DDBJ whole genome shotgun (WGS) entry which is preliminary data.</text>
</comment>
<sequence>MYTDTMQCYYIVRRRYHHNFVAVAIRRLPRPVRTLAPRQGVGDGESVTPGIANEKKKLLADAPPYGKLKIRRSLQVGLGTKGSGLGSRSKPERVKGSKIWNRIDDMELSTNRDGKHKVSNRSCALRIRVFNNSERPYLPIAKA</sequence>
<accession>A0A4C1W7R4</accession>
<proteinExistence type="predicted"/>
<dbReference type="AlphaFoldDB" id="A0A4C1W7R4"/>
<evidence type="ECO:0000313" key="2">
    <source>
        <dbReference type="Proteomes" id="UP000299102"/>
    </source>
</evidence>
<dbReference type="Proteomes" id="UP000299102">
    <property type="component" value="Unassembled WGS sequence"/>
</dbReference>
<keyword evidence="2" id="KW-1185">Reference proteome</keyword>
<organism evidence="1 2">
    <name type="scientific">Eumeta variegata</name>
    <name type="common">Bagworm moth</name>
    <name type="synonym">Eumeta japonica</name>
    <dbReference type="NCBI Taxonomy" id="151549"/>
    <lineage>
        <taxon>Eukaryota</taxon>
        <taxon>Metazoa</taxon>
        <taxon>Ecdysozoa</taxon>
        <taxon>Arthropoda</taxon>
        <taxon>Hexapoda</taxon>
        <taxon>Insecta</taxon>
        <taxon>Pterygota</taxon>
        <taxon>Neoptera</taxon>
        <taxon>Endopterygota</taxon>
        <taxon>Lepidoptera</taxon>
        <taxon>Glossata</taxon>
        <taxon>Ditrysia</taxon>
        <taxon>Tineoidea</taxon>
        <taxon>Psychidae</taxon>
        <taxon>Oiketicinae</taxon>
        <taxon>Eumeta</taxon>
    </lineage>
</organism>
<gene>
    <name evidence="1" type="ORF">EVAR_29656_1</name>
</gene>
<name>A0A4C1W7R4_EUMVA</name>
<protein>
    <submittedName>
        <fullName evidence="1">Uncharacterized protein</fullName>
    </submittedName>
</protein>
<evidence type="ECO:0000313" key="1">
    <source>
        <dbReference type="EMBL" id="GBP47053.1"/>
    </source>
</evidence>
<reference evidence="1 2" key="1">
    <citation type="journal article" date="2019" name="Commun. Biol.">
        <title>The bagworm genome reveals a unique fibroin gene that provides high tensile strength.</title>
        <authorList>
            <person name="Kono N."/>
            <person name="Nakamura H."/>
            <person name="Ohtoshi R."/>
            <person name="Tomita M."/>
            <person name="Numata K."/>
            <person name="Arakawa K."/>
        </authorList>
    </citation>
    <scope>NUCLEOTIDE SEQUENCE [LARGE SCALE GENOMIC DNA]</scope>
</reference>
<dbReference type="EMBL" id="BGZK01000494">
    <property type="protein sequence ID" value="GBP47053.1"/>
    <property type="molecule type" value="Genomic_DNA"/>
</dbReference>